<gene>
    <name evidence="1" type="ORF">Pan161_49760</name>
</gene>
<organism evidence="1 2">
    <name type="scientific">Gimesia algae</name>
    <dbReference type="NCBI Taxonomy" id="2527971"/>
    <lineage>
        <taxon>Bacteria</taxon>
        <taxon>Pseudomonadati</taxon>
        <taxon>Planctomycetota</taxon>
        <taxon>Planctomycetia</taxon>
        <taxon>Planctomycetales</taxon>
        <taxon>Planctomycetaceae</taxon>
        <taxon>Gimesia</taxon>
    </lineage>
</organism>
<sequence>MKNTNPDTWQIPPGWHQDFEPQATLELQALRKISQAVLDLSSDFSVELDLIEPGYLKVNVFYKQTRLAEVYANVEATGLVYSLYVPIEDAREEEFHFRMVDEGVNILKKTVSCI</sequence>
<accession>A0A517VK02</accession>
<dbReference type="KEGG" id="gax:Pan161_49760"/>
<proteinExistence type="predicted"/>
<dbReference type="AlphaFoldDB" id="A0A517VK02"/>
<evidence type="ECO:0000313" key="2">
    <source>
        <dbReference type="Proteomes" id="UP000316855"/>
    </source>
</evidence>
<dbReference type="EMBL" id="CP036343">
    <property type="protein sequence ID" value="QDT93297.1"/>
    <property type="molecule type" value="Genomic_DNA"/>
</dbReference>
<dbReference type="Proteomes" id="UP000316855">
    <property type="component" value="Chromosome"/>
</dbReference>
<dbReference type="RefSeq" id="WP_145231280.1">
    <property type="nucleotide sequence ID" value="NZ_CP036343.1"/>
</dbReference>
<evidence type="ECO:0000313" key="1">
    <source>
        <dbReference type="EMBL" id="QDT93297.1"/>
    </source>
</evidence>
<dbReference type="OrthoDB" id="285867at2"/>
<keyword evidence="2" id="KW-1185">Reference proteome</keyword>
<protein>
    <submittedName>
        <fullName evidence="1">Uncharacterized protein</fullName>
    </submittedName>
</protein>
<name>A0A517VK02_9PLAN</name>
<reference evidence="1 2" key="1">
    <citation type="submission" date="2019-02" db="EMBL/GenBank/DDBJ databases">
        <title>Deep-cultivation of Planctomycetes and their phenomic and genomic characterization uncovers novel biology.</title>
        <authorList>
            <person name="Wiegand S."/>
            <person name="Jogler M."/>
            <person name="Boedeker C."/>
            <person name="Pinto D."/>
            <person name="Vollmers J."/>
            <person name="Rivas-Marin E."/>
            <person name="Kohn T."/>
            <person name="Peeters S.H."/>
            <person name="Heuer A."/>
            <person name="Rast P."/>
            <person name="Oberbeckmann S."/>
            <person name="Bunk B."/>
            <person name="Jeske O."/>
            <person name="Meyerdierks A."/>
            <person name="Storesund J.E."/>
            <person name="Kallscheuer N."/>
            <person name="Luecker S."/>
            <person name="Lage O.M."/>
            <person name="Pohl T."/>
            <person name="Merkel B.J."/>
            <person name="Hornburger P."/>
            <person name="Mueller R.-W."/>
            <person name="Bruemmer F."/>
            <person name="Labrenz M."/>
            <person name="Spormann A.M."/>
            <person name="Op den Camp H."/>
            <person name="Overmann J."/>
            <person name="Amann R."/>
            <person name="Jetten M.S.M."/>
            <person name="Mascher T."/>
            <person name="Medema M.H."/>
            <person name="Devos D.P."/>
            <person name="Kaster A.-K."/>
            <person name="Ovreas L."/>
            <person name="Rohde M."/>
            <person name="Galperin M.Y."/>
            <person name="Jogler C."/>
        </authorList>
    </citation>
    <scope>NUCLEOTIDE SEQUENCE [LARGE SCALE GENOMIC DNA]</scope>
    <source>
        <strain evidence="1 2">Pan161</strain>
    </source>
</reference>